<keyword evidence="1" id="KW-0732">Signal</keyword>
<gene>
    <name evidence="2" type="ORF">M8330_08365</name>
</gene>
<name>A0A9X2D928_9ACTN</name>
<dbReference type="Proteomes" id="UP001139485">
    <property type="component" value="Unassembled WGS sequence"/>
</dbReference>
<feature type="chain" id="PRO_5040795278" description="DUF1795 domain-containing protein" evidence="1">
    <location>
        <begin position="22"/>
        <end position="219"/>
    </location>
</feature>
<evidence type="ECO:0000313" key="2">
    <source>
        <dbReference type="EMBL" id="MCM0620309.1"/>
    </source>
</evidence>
<protein>
    <recommendedName>
        <fullName evidence="4">DUF1795 domain-containing protein</fullName>
    </recommendedName>
</protein>
<dbReference type="RefSeq" id="WP_250826970.1">
    <property type="nucleotide sequence ID" value="NZ_JAMOIL010000009.1"/>
</dbReference>
<dbReference type="EMBL" id="JAMOIL010000009">
    <property type="protein sequence ID" value="MCM0620309.1"/>
    <property type="molecule type" value="Genomic_DNA"/>
</dbReference>
<organism evidence="2 3">
    <name type="scientific">Nocardioides bruguierae</name>
    <dbReference type="NCBI Taxonomy" id="2945102"/>
    <lineage>
        <taxon>Bacteria</taxon>
        <taxon>Bacillati</taxon>
        <taxon>Actinomycetota</taxon>
        <taxon>Actinomycetes</taxon>
        <taxon>Propionibacteriales</taxon>
        <taxon>Nocardioidaceae</taxon>
        <taxon>Nocardioides</taxon>
    </lineage>
</organism>
<proteinExistence type="predicted"/>
<dbReference type="AlphaFoldDB" id="A0A9X2D928"/>
<keyword evidence="3" id="KW-1185">Reference proteome</keyword>
<evidence type="ECO:0000313" key="3">
    <source>
        <dbReference type="Proteomes" id="UP001139485"/>
    </source>
</evidence>
<accession>A0A9X2D928</accession>
<reference evidence="2" key="1">
    <citation type="submission" date="2022-05" db="EMBL/GenBank/DDBJ databases">
        <authorList>
            <person name="Tuo L."/>
        </authorList>
    </citation>
    <scope>NUCLEOTIDE SEQUENCE</scope>
    <source>
        <strain evidence="2">BSK12Z-4</strain>
    </source>
</reference>
<sequence length="219" mass="23481">MRARVLGIGVAAVLLCAAAGAGVGALTLEQDDGDAPTSLGTASPVPAAKPAFPRDRTVRVVEDPDYPALETDLPLERAAVGTTDFPVSLTVPQGWVRSDSTIGAVQFYPYSFPESANTYFIRIRLIGNQNISPRAAGDARVEALQGASDVLDFQLESRTYDSVTASYVAGEHRRVELDRYVARPGETAAFVWVGVVGREADRDGLTQLLDRLTRSLRFG</sequence>
<feature type="signal peptide" evidence="1">
    <location>
        <begin position="1"/>
        <end position="21"/>
    </location>
</feature>
<evidence type="ECO:0000256" key="1">
    <source>
        <dbReference type="SAM" id="SignalP"/>
    </source>
</evidence>
<evidence type="ECO:0008006" key="4">
    <source>
        <dbReference type="Google" id="ProtNLM"/>
    </source>
</evidence>
<comment type="caution">
    <text evidence="2">The sequence shown here is derived from an EMBL/GenBank/DDBJ whole genome shotgun (WGS) entry which is preliminary data.</text>
</comment>